<proteinExistence type="predicted"/>
<keyword evidence="5" id="KW-1185">Reference proteome</keyword>
<dbReference type="PROSITE" id="PS50082">
    <property type="entry name" value="WD_REPEATS_2"/>
    <property type="match status" value="5"/>
</dbReference>
<dbReference type="InterPro" id="IPR036285">
    <property type="entry name" value="PRP4-like_sf"/>
</dbReference>
<evidence type="ECO:0000256" key="3">
    <source>
        <dbReference type="PROSITE-ProRule" id="PRU00221"/>
    </source>
</evidence>
<dbReference type="Pfam" id="PF00400">
    <property type="entry name" value="WD40"/>
    <property type="match status" value="6"/>
</dbReference>
<feature type="repeat" description="WD" evidence="3">
    <location>
        <begin position="252"/>
        <end position="293"/>
    </location>
</feature>
<dbReference type="CDD" id="cd00200">
    <property type="entry name" value="WD40"/>
    <property type="match status" value="1"/>
</dbReference>
<name>Q758V7_EREGS</name>
<dbReference type="RefSeq" id="NP_984591.1">
    <property type="nucleotide sequence ID" value="NM_209944.1"/>
</dbReference>
<dbReference type="PANTHER" id="PTHR19846:SF0">
    <property type="entry name" value="PRE-MRNA PROCESSING FACTOR 4"/>
    <property type="match status" value="1"/>
</dbReference>
<dbReference type="PRINTS" id="PR00320">
    <property type="entry name" value="GPROTEINBRPT"/>
</dbReference>
<dbReference type="InterPro" id="IPR015943">
    <property type="entry name" value="WD40/YVTN_repeat-like_dom_sf"/>
</dbReference>
<feature type="repeat" description="WD" evidence="3">
    <location>
        <begin position="421"/>
        <end position="455"/>
    </location>
</feature>
<dbReference type="GO" id="GO:0000398">
    <property type="term" value="P:mRNA splicing, via spliceosome"/>
    <property type="evidence" value="ECO:0000318"/>
    <property type="project" value="GO_Central"/>
</dbReference>
<reference evidence="4 5" key="1">
    <citation type="journal article" date="2004" name="Science">
        <title>The Ashbya gossypii genome as a tool for mapping the ancient Saccharomyces cerevisiae genome.</title>
        <authorList>
            <person name="Dietrich F.S."/>
            <person name="Voegeli S."/>
            <person name="Brachat S."/>
            <person name="Lerch A."/>
            <person name="Gates K."/>
            <person name="Steiner S."/>
            <person name="Mohr C."/>
            <person name="Pohlmann R."/>
            <person name="Luedi P."/>
            <person name="Choi S."/>
            <person name="Wing R.A."/>
            <person name="Flavier A."/>
            <person name="Gaffney T.D."/>
            <person name="Philippsen P."/>
        </authorList>
    </citation>
    <scope>NUCLEOTIDE SEQUENCE [LARGE SCALE GENOMIC DNA]</scope>
    <source>
        <strain evidence="5">ATCC 10895 / CBS 109.51 / FGSC 9923 / NRRL Y-1056</strain>
    </source>
</reference>
<feature type="repeat" description="WD" evidence="3">
    <location>
        <begin position="211"/>
        <end position="252"/>
    </location>
</feature>
<dbReference type="AlphaFoldDB" id="Q758V7"/>
<accession>Q758V7</accession>
<dbReference type="KEGG" id="ago:AGOS_AEL269C"/>
<dbReference type="InterPro" id="IPR019775">
    <property type="entry name" value="WD40_repeat_CS"/>
</dbReference>
<dbReference type="HOGENOM" id="CLU_000288_57_20_1"/>
<dbReference type="Gene3D" id="2.130.10.10">
    <property type="entry name" value="YVTN repeat-like/Quinoprotein amine dehydrogenase"/>
    <property type="match status" value="3"/>
</dbReference>
<dbReference type="InterPro" id="IPR020472">
    <property type="entry name" value="WD40_PAC1"/>
</dbReference>
<evidence type="ECO:0000313" key="5">
    <source>
        <dbReference type="Proteomes" id="UP000000591"/>
    </source>
</evidence>
<dbReference type="SMART" id="SM00320">
    <property type="entry name" value="WD40"/>
    <property type="match status" value="7"/>
</dbReference>
<dbReference type="PROSITE" id="PS00678">
    <property type="entry name" value="WD_REPEATS_1"/>
    <property type="match status" value="4"/>
</dbReference>
<dbReference type="GO" id="GO:0017070">
    <property type="term" value="F:U6 snRNA binding"/>
    <property type="evidence" value="ECO:0000318"/>
    <property type="project" value="GO_Central"/>
</dbReference>
<evidence type="ECO:0000256" key="2">
    <source>
        <dbReference type="ARBA" id="ARBA00022737"/>
    </source>
</evidence>
<keyword evidence="1 3" id="KW-0853">WD repeat</keyword>
<dbReference type="OMA" id="LNEPICY"/>
<dbReference type="GO" id="GO:0030621">
    <property type="term" value="F:U4 snRNA binding"/>
    <property type="evidence" value="ECO:0000318"/>
    <property type="project" value="GO_Central"/>
</dbReference>
<reference evidence="5" key="2">
    <citation type="journal article" date="2013" name="G3 (Bethesda)">
        <title>Genomes of Ashbya fungi isolated from insects reveal four mating-type loci, numerous translocations, lack of transposons, and distinct gene duplications.</title>
        <authorList>
            <person name="Dietrich F.S."/>
            <person name="Voegeli S."/>
            <person name="Kuo S."/>
            <person name="Philippsen P."/>
        </authorList>
    </citation>
    <scope>GENOME REANNOTATION</scope>
    <source>
        <strain evidence="5">ATCC 10895 / CBS 109.51 / FGSC 9923 / NRRL Y-1056</strain>
    </source>
</reference>
<dbReference type="STRING" id="284811.Q758V7"/>
<dbReference type="GO" id="GO:0046540">
    <property type="term" value="C:U4/U6 x U5 tri-snRNP complex"/>
    <property type="evidence" value="ECO:0000318"/>
    <property type="project" value="GO_Central"/>
</dbReference>
<dbReference type="GeneID" id="4620771"/>
<dbReference type="PROSITE" id="PS50294">
    <property type="entry name" value="WD_REPEATS_REGION"/>
    <property type="match status" value="5"/>
</dbReference>
<dbReference type="SUPFAM" id="SSF50978">
    <property type="entry name" value="WD40 repeat-like"/>
    <property type="match status" value="1"/>
</dbReference>
<dbReference type="FunCoup" id="Q758V7">
    <property type="interactions" value="466"/>
</dbReference>
<dbReference type="OrthoDB" id="540662at2759"/>
<dbReference type="EMBL" id="AE016818">
    <property type="protein sequence ID" value="AAS52415.1"/>
    <property type="molecule type" value="Genomic_DNA"/>
</dbReference>
<dbReference type="SUPFAM" id="SSF158230">
    <property type="entry name" value="PRP4-like"/>
    <property type="match status" value="1"/>
</dbReference>
<dbReference type="PANTHER" id="PTHR19846">
    <property type="entry name" value="WD40 REPEAT PROTEIN"/>
    <property type="match status" value="1"/>
</dbReference>
<feature type="repeat" description="WD" evidence="3">
    <location>
        <begin position="336"/>
        <end position="371"/>
    </location>
</feature>
<dbReference type="eggNOG" id="KOG0272">
    <property type="taxonomic scope" value="Eukaryota"/>
</dbReference>
<dbReference type="InterPro" id="IPR036322">
    <property type="entry name" value="WD40_repeat_dom_sf"/>
</dbReference>
<protein>
    <submittedName>
        <fullName evidence="4">AEL269Cp</fullName>
    </submittedName>
</protein>
<dbReference type="Proteomes" id="UP000000591">
    <property type="component" value="Chromosome V"/>
</dbReference>
<dbReference type="InterPro" id="IPR001680">
    <property type="entry name" value="WD40_rpt"/>
</dbReference>
<evidence type="ECO:0000256" key="1">
    <source>
        <dbReference type="ARBA" id="ARBA00022574"/>
    </source>
</evidence>
<keyword evidence="2" id="KW-0677">Repeat</keyword>
<evidence type="ECO:0000313" key="4">
    <source>
        <dbReference type="EMBL" id="AAS52415.1"/>
    </source>
</evidence>
<dbReference type="InParanoid" id="Q758V7"/>
<organism evidence="4 5">
    <name type="scientific">Eremothecium gossypii (strain ATCC 10895 / CBS 109.51 / FGSC 9923 / NRRL Y-1056)</name>
    <name type="common">Yeast</name>
    <name type="synonym">Ashbya gossypii</name>
    <dbReference type="NCBI Taxonomy" id="284811"/>
    <lineage>
        <taxon>Eukaryota</taxon>
        <taxon>Fungi</taxon>
        <taxon>Dikarya</taxon>
        <taxon>Ascomycota</taxon>
        <taxon>Saccharomycotina</taxon>
        <taxon>Saccharomycetes</taxon>
        <taxon>Saccharomycetales</taxon>
        <taxon>Saccharomycetaceae</taxon>
        <taxon>Eremothecium</taxon>
    </lineage>
</organism>
<feature type="repeat" description="WD" evidence="3">
    <location>
        <begin position="294"/>
        <end position="335"/>
    </location>
</feature>
<gene>
    <name evidence="4" type="ORF">AGOS_AEL269C</name>
</gene>
<sequence length="455" mass="50117">MVELHEIRVDHDHLIGDKGETVADVLNRQEFSKERFVPTLDEDVRAALRLLDKPEEIPEEDNHDRRERLAELLSSDKQLQKRIEESGFLKRASPGEVSDGDELDEEFYTPASRELVEVRKFLVGYSLDCAARRLAAQRARQGLGVKAYLQQRRAEGKRLATFELVGSQLVADKHVSQVAVHRDGQQLATGCWGGSIKVVSCETLGIAKSIDAAHEGKIGGLDWHPDGNHLLSGGGDNLVKLWDMTSNSFEELRGHAGRVSRVKVHPSGRLAASASFDLTWILWDLERKVELQLQEGHSKAVYTIAFQSDGALLASAGLDAVCAIWDLRSGEPIMKLEGHAGAISGVDWSPNGYQLATAGADGTVRVWDIRNVGTESALLAHQVAALDVKFKKNNGTFLVSCGHDRLVNIFNADNWQKLASLEGHTDRVFTVDITEDGSTIYSGGKDRSLKQWCAK</sequence>